<dbReference type="PANTHER" id="PTHR43864">
    <property type="entry name" value="HYPOXANTHINE/GUANINE PHOSPHORIBOSYLTRANSFERASE"/>
    <property type="match status" value="1"/>
</dbReference>
<dbReference type="GO" id="GO:0032265">
    <property type="term" value="P:XMP salvage"/>
    <property type="evidence" value="ECO:0007669"/>
    <property type="project" value="UniProtKB-UniRule"/>
</dbReference>
<dbReference type="Gene3D" id="3.40.50.2020">
    <property type="match status" value="1"/>
</dbReference>
<protein>
    <recommendedName>
        <fullName evidence="5 6">Xanthine phosphoribosyltransferase</fullName>
        <shortName evidence="5">XPRTase</shortName>
        <ecNumber evidence="5 6">2.4.2.22</ecNumber>
    </recommendedName>
</protein>
<comment type="catalytic activity">
    <reaction evidence="5">
        <text>XMP + diphosphate = xanthine + 5-phospho-alpha-D-ribose 1-diphosphate</text>
        <dbReference type="Rhea" id="RHEA:10800"/>
        <dbReference type="ChEBI" id="CHEBI:17712"/>
        <dbReference type="ChEBI" id="CHEBI:33019"/>
        <dbReference type="ChEBI" id="CHEBI:57464"/>
        <dbReference type="ChEBI" id="CHEBI:58017"/>
        <dbReference type="EC" id="2.4.2.22"/>
    </reaction>
</comment>
<dbReference type="NCBIfam" id="NF006671">
    <property type="entry name" value="PRK09219.1"/>
    <property type="match status" value="1"/>
</dbReference>
<dbReference type="UniPathway" id="UPA00602">
    <property type="reaction ID" value="UER00658"/>
</dbReference>
<dbReference type="RefSeq" id="WP_057821004.1">
    <property type="nucleotide sequence ID" value="NZ_AZEC01000009.1"/>
</dbReference>
<dbReference type="GO" id="GO:0006166">
    <property type="term" value="P:purine ribonucleoside salvage"/>
    <property type="evidence" value="ECO:0007669"/>
    <property type="project" value="UniProtKB-KW"/>
</dbReference>
<feature type="binding site" evidence="5">
    <location>
        <position position="20"/>
    </location>
    <ligand>
        <name>xanthine</name>
        <dbReference type="ChEBI" id="CHEBI:17712"/>
    </ligand>
</feature>
<dbReference type="InterPro" id="IPR000836">
    <property type="entry name" value="PRTase_dom"/>
</dbReference>
<keyword evidence="3 5" id="KW-0808">Transferase</keyword>
<name>A0A0R1MVS2_9LACO</name>
<accession>A0A0R1MVS2</accession>
<organism evidence="8 9">
    <name type="scientific">Schleiferilactobacillus perolens DSM 12744</name>
    <dbReference type="NCBI Taxonomy" id="1423792"/>
    <lineage>
        <taxon>Bacteria</taxon>
        <taxon>Bacillati</taxon>
        <taxon>Bacillota</taxon>
        <taxon>Bacilli</taxon>
        <taxon>Lactobacillales</taxon>
        <taxon>Lactobacillaceae</taxon>
        <taxon>Schleiferilactobacillus</taxon>
    </lineage>
</organism>
<dbReference type="SUPFAM" id="SSF53271">
    <property type="entry name" value="PRTase-like"/>
    <property type="match status" value="1"/>
</dbReference>
<dbReference type="PATRIC" id="fig|1423792.3.peg.3192"/>
<feature type="binding site" evidence="5">
    <location>
        <position position="156"/>
    </location>
    <ligand>
        <name>xanthine</name>
        <dbReference type="ChEBI" id="CHEBI:17712"/>
    </ligand>
</feature>
<comment type="similarity">
    <text evidence="5">Belongs to the purine/pyrimidine phosphoribosyltransferase family. Xpt subfamily.</text>
</comment>
<dbReference type="CDD" id="cd06223">
    <property type="entry name" value="PRTases_typeI"/>
    <property type="match status" value="1"/>
</dbReference>
<dbReference type="OrthoDB" id="9790678at2"/>
<dbReference type="EMBL" id="AZEC01000009">
    <property type="protein sequence ID" value="KRL12230.1"/>
    <property type="molecule type" value="Genomic_DNA"/>
</dbReference>
<evidence type="ECO:0000256" key="1">
    <source>
        <dbReference type="ARBA" id="ARBA00022490"/>
    </source>
</evidence>
<dbReference type="Proteomes" id="UP000051330">
    <property type="component" value="Unassembled WGS sequence"/>
</dbReference>
<dbReference type="NCBIfam" id="TIGR01744">
    <property type="entry name" value="XPRTase"/>
    <property type="match status" value="1"/>
</dbReference>
<dbReference type="STRING" id="1423792.FD09_GL003100"/>
<evidence type="ECO:0000313" key="9">
    <source>
        <dbReference type="Proteomes" id="UP000051330"/>
    </source>
</evidence>
<comment type="subcellular location">
    <subcellularLocation>
        <location evidence="5">Cytoplasm</location>
    </subcellularLocation>
</comment>
<dbReference type="GO" id="GO:0000310">
    <property type="term" value="F:xanthine phosphoribosyltransferase activity"/>
    <property type="evidence" value="ECO:0007669"/>
    <property type="project" value="UniProtKB-UniRule"/>
</dbReference>
<sequence>MKLLEQKIRSNGQVLPGDVLKVDSFLNHQVDPELMSEVGKEFKRHFADAPVTKILTVESSGIAPAVFTGYEFKVPVVFARKHKSVTLKDDMYTSVVYSYTKKVSNHISIARKFLSADDSVLIIDDFLANGQAVEGLIDIINQAGAKLLGVGIVIEKTFQKGRQLLDKRDIPVYSLARIKAFENGQVVFTEEQEKSDGTNVK</sequence>
<dbReference type="PANTHER" id="PTHR43864:SF1">
    <property type="entry name" value="XANTHINE PHOSPHORIBOSYLTRANSFERASE"/>
    <property type="match status" value="1"/>
</dbReference>
<proteinExistence type="inferred from homology"/>
<dbReference type="InterPro" id="IPR010079">
    <property type="entry name" value="Xanthine_PRibTrfase"/>
</dbReference>
<gene>
    <name evidence="5" type="primary">xpt</name>
    <name evidence="8" type="ORF">FD09_GL003100</name>
</gene>
<dbReference type="GO" id="GO:0005737">
    <property type="term" value="C:cytoplasm"/>
    <property type="evidence" value="ECO:0007669"/>
    <property type="project" value="UniProtKB-SubCell"/>
</dbReference>
<keyword evidence="2 5" id="KW-0328">Glycosyltransferase</keyword>
<dbReference type="InterPro" id="IPR050118">
    <property type="entry name" value="Pur/Pyrimidine_PRTase"/>
</dbReference>
<comment type="pathway">
    <text evidence="5">Purine metabolism; XMP biosynthesis via salvage pathway; XMP from xanthine: step 1/1.</text>
</comment>
<evidence type="ECO:0000256" key="3">
    <source>
        <dbReference type="ARBA" id="ARBA00022679"/>
    </source>
</evidence>
<evidence type="ECO:0000259" key="7">
    <source>
        <dbReference type="Pfam" id="PF00156"/>
    </source>
</evidence>
<evidence type="ECO:0000256" key="5">
    <source>
        <dbReference type="HAMAP-Rule" id="MF_01184"/>
    </source>
</evidence>
<comment type="caution">
    <text evidence="8">The sequence shown here is derived from an EMBL/GenBank/DDBJ whole genome shotgun (WGS) entry which is preliminary data.</text>
</comment>
<evidence type="ECO:0000256" key="4">
    <source>
        <dbReference type="ARBA" id="ARBA00022726"/>
    </source>
</evidence>
<dbReference type="GO" id="GO:0046110">
    <property type="term" value="P:xanthine metabolic process"/>
    <property type="evidence" value="ECO:0007669"/>
    <property type="project" value="UniProtKB-UniRule"/>
</dbReference>
<dbReference type="Pfam" id="PF00156">
    <property type="entry name" value="Pribosyltran"/>
    <property type="match status" value="1"/>
</dbReference>
<evidence type="ECO:0000256" key="2">
    <source>
        <dbReference type="ARBA" id="ARBA00022676"/>
    </source>
</evidence>
<comment type="subunit">
    <text evidence="5">Homodimer.</text>
</comment>
<reference evidence="8 9" key="1">
    <citation type="journal article" date="2015" name="Genome Announc.">
        <title>Expanding the biotechnology potential of lactobacilli through comparative genomics of 213 strains and associated genera.</title>
        <authorList>
            <person name="Sun Z."/>
            <person name="Harris H.M."/>
            <person name="McCann A."/>
            <person name="Guo C."/>
            <person name="Argimon S."/>
            <person name="Zhang W."/>
            <person name="Yang X."/>
            <person name="Jeffery I.B."/>
            <person name="Cooney J.C."/>
            <person name="Kagawa T.F."/>
            <person name="Liu W."/>
            <person name="Song Y."/>
            <person name="Salvetti E."/>
            <person name="Wrobel A."/>
            <person name="Rasinkangas P."/>
            <person name="Parkhill J."/>
            <person name="Rea M.C."/>
            <person name="O'Sullivan O."/>
            <person name="Ritari J."/>
            <person name="Douillard F.P."/>
            <person name="Paul Ross R."/>
            <person name="Yang R."/>
            <person name="Briner A.E."/>
            <person name="Felis G.E."/>
            <person name="de Vos W.M."/>
            <person name="Barrangou R."/>
            <person name="Klaenhammer T.R."/>
            <person name="Caufield P.W."/>
            <person name="Cui Y."/>
            <person name="Zhang H."/>
            <person name="O'Toole P.W."/>
        </authorList>
    </citation>
    <scope>NUCLEOTIDE SEQUENCE [LARGE SCALE GENOMIC DNA]</scope>
    <source>
        <strain evidence="8 9">DSM 12744</strain>
    </source>
</reference>
<dbReference type="EC" id="2.4.2.22" evidence="5 6"/>
<dbReference type="AlphaFoldDB" id="A0A0R1MVS2"/>
<dbReference type="InterPro" id="IPR029057">
    <property type="entry name" value="PRTase-like"/>
</dbReference>
<evidence type="ECO:0000256" key="6">
    <source>
        <dbReference type="NCBIfam" id="TIGR01744"/>
    </source>
</evidence>
<feature type="binding site" evidence="5">
    <location>
        <position position="27"/>
    </location>
    <ligand>
        <name>xanthine</name>
        <dbReference type="ChEBI" id="CHEBI:17712"/>
    </ligand>
</feature>
<dbReference type="HAMAP" id="MF_01184">
    <property type="entry name" value="XPRTase"/>
    <property type="match status" value="1"/>
</dbReference>
<evidence type="ECO:0000313" key="8">
    <source>
        <dbReference type="EMBL" id="KRL12230.1"/>
    </source>
</evidence>
<feature type="binding site" evidence="5">
    <location>
        <begin position="128"/>
        <end position="132"/>
    </location>
    <ligand>
        <name>5-phospho-alpha-D-ribose 1-diphosphate</name>
        <dbReference type="ChEBI" id="CHEBI:58017"/>
    </ligand>
</feature>
<comment type="function">
    <text evidence="5">Converts the preformed base xanthine, a product of nucleic acid breakdown, to xanthosine 5'-monophosphate (XMP), so it can be reused for RNA or DNA synthesis.</text>
</comment>
<keyword evidence="1 5" id="KW-0963">Cytoplasm</keyword>
<keyword evidence="9" id="KW-1185">Reference proteome</keyword>
<keyword evidence="4 5" id="KW-0660">Purine salvage</keyword>
<feature type="domain" description="Phosphoribosyltransferase" evidence="7">
    <location>
        <begin position="49"/>
        <end position="168"/>
    </location>
</feature>